<evidence type="ECO:0000313" key="5">
    <source>
        <dbReference type="EMBL" id="ESK55336.1"/>
    </source>
</evidence>
<dbReference type="PROSITE" id="PS51257">
    <property type="entry name" value="PROKAR_LIPOPROTEIN"/>
    <property type="match status" value="1"/>
</dbReference>
<comment type="caution">
    <text evidence="5">The sequence shown here is derived from an EMBL/GenBank/DDBJ whole genome shotgun (WGS) entry which is preliminary data.</text>
</comment>
<sequence length="342" mass="37694">MQHHNWKKNLVHFSAIVALPVLLLACTKPLPESKLPRADGLESLEFKYLGSPGVVTPLELAEDLGYLAPIKLSYQGVSTGGPQGIQSALSGDSDISSPSFAGSAVKMVASGVPGTVVIASYGTFDDPFAGYYVQENSPIHSARDLIGKKIGTNILGAQVDYMLKAYLKQGGLTQEEINQVTLVVLPPGSSEQALRSGHVDLAPLGGPAIERGGVRRLYRDYEIVGDLTTGTYVMANRYIAEHPNTTRKVVTGIAKAIEWSRQRNRDEVIARFEQILEKRKRPENNAMLKYWTNWGIPSQGGQFQNHDFKIWVDNLIAEGQLKSNQIDYKKIYTNQYNEYSPN</sequence>
<name>V2V3B1_9GAMM</name>
<dbReference type="STRING" id="202955.GCA_000759995_01562"/>
<proteinExistence type="inferred from homology"/>
<dbReference type="OrthoDB" id="286202at2"/>
<dbReference type="GO" id="GO:0042597">
    <property type="term" value="C:periplasmic space"/>
    <property type="evidence" value="ECO:0007669"/>
    <property type="project" value="UniProtKB-SubCell"/>
</dbReference>
<evidence type="ECO:0000313" key="6">
    <source>
        <dbReference type="Proteomes" id="UP000017404"/>
    </source>
</evidence>
<dbReference type="PATRIC" id="fig|1120928.5.peg.2001"/>
<keyword evidence="6" id="KW-1185">Reference proteome</keyword>
<feature type="domain" description="SsuA/THI5-like" evidence="4">
    <location>
        <begin position="56"/>
        <end position="261"/>
    </location>
</feature>
<comment type="similarity">
    <text evidence="2">Belongs to the bacterial solute-binding protein SsuA/TauA family.</text>
</comment>
<dbReference type="PANTHER" id="PTHR30024:SF47">
    <property type="entry name" value="TAURINE-BINDING PERIPLASMIC PROTEIN"/>
    <property type="match status" value="1"/>
</dbReference>
<dbReference type="Pfam" id="PF09084">
    <property type="entry name" value="NMT1"/>
    <property type="match status" value="1"/>
</dbReference>
<dbReference type="Proteomes" id="UP000017404">
    <property type="component" value="Unassembled WGS sequence"/>
</dbReference>
<evidence type="ECO:0000256" key="2">
    <source>
        <dbReference type="ARBA" id="ARBA00010742"/>
    </source>
</evidence>
<evidence type="ECO:0000256" key="1">
    <source>
        <dbReference type="ARBA" id="ARBA00004418"/>
    </source>
</evidence>
<dbReference type="RefSeq" id="WP_018678477.1">
    <property type="nucleotide sequence ID" value="NZ_AYEV01000018.1"/>
</dbReference>
<evidence type="ECO:0000256" key="3">
    <source>
        <dbReference type="ARBA" id="ARBA00022729"/>
    </source>
</evidence>
<organism evidence="5 6">
    <name type="scientific">Acinetobacter tjernbergiae DSM 14971 = CIP 107465</name>
    <dbReference type="NCBI Taxonomy" id="1120928"/>
    <lineage>
        <taxon>Bacteria</taxon>
        <taxon>Pseudomonadati</taxon>
        <taxon>Pseudomonadota</taxon>
        <taxon>Gammaproteobacteria</taxon>
        <taxon>Moraxellales</taxon>
        <taxon>Moraxellaceae</taxon>
        <taxon>Acinetobacter</taxon>
    </lineage>
</organism>
<dbReference type="SUPFAM" id="SSF53850">
    <property type="entry name" value="Periplasmic binding protein-like II"/>
    <property type="match status" value="1"/>
</dbReference>
<gene>
    <name evidence="5" type="ORF">F990_01977</name>
</gene>
<evidence type="ECO:0000259" key="4">
    <source>
        <dbReference type="Pfam" id="PF09084"/>
    </source>
</evidence>
<dbReference type="EMBL" id="AYEV01000018">
    <property type="protein sequence ID" value="ESK55336.1"/>
    <property type="molecule type" value="Genomic_DNA"/>
</dbReference>
<accession>V2V3B1</accession>
<reference evidence="5 6" key="1">
    <citation type="submission" date="2013-10" db="EMBL/GenBank/DDBJ databases">
        <title>The Genome Sequence of Acinetobacter tjernbergiae CIP107465.</title>
        <authorList>
            <consortium name="The Broad Institute Genomics Platform"/>
            <consortium name="The Broad Institute Genome Sequencing Center for Infectious Disease"/>
            <person name="Cerqueira G."/>
            <person name="Feldgarden M."/>
            <person name="Courvalin P."/>
            <person name="Grillot-Courvalin C."/>
            <person name="Clermont D."/>
            <person name="Rocha E."/>
            <person name="Yoon E.-J."/>
            <person name="Nemec A."/>
            <person name="Young S.K."/>
            <person name="Zeng Q."/>
            <person name="Gargeya S."/>
            <person name="Fitzgerald M."/>
            <person name="Abouelleil A."/>
            <person name="Alvarado L."/>
            <person name="Berlin A.M."/>
            <person name="Chapman S.B."/>
            <person name="Gainer-Dewar J."/>
            <person name="Goldberg J."/>
            <person name="Gnerre S."/>
            <person name="Griggs A."/>
            <person name="Gujja S."/>
            <person name="Hansen M."/>
            <person name="Howarth C."/>
            <person name="Imamovic A."/>
            <person name="Ireland A."/>
            <person name="Larimer J."/>
            <person name="McCowan C."/>
            <person name="Murphy C."/>
            <person name="Pearson M."/>
            <person name="Poon T.W."/>
            <person name="Priest M."/>
            <person name="Roberts A."/>
            <person name="Saif S."/>
            <person name="Shea T."/>
            <person name="Sykes S."/>
            <person name="Wortman J."/>
            <person name="Nusbaum C."/>
            <person name="Birren B."/>
        </authorList>
    </citation>
    <scope>NUCLEOTIDE SEQUENCE [LARGE SCALE GENOMIC DNA]</scope>
    <source>
        <strain evidence="5 6">CIP 107465</strain>
    </source>
</reference>
<dbReference type="InterPro" id="IPR015168">
    <property type="entry name" value="SsuA/THI5"/>
</dbReference>
<dbReference type="Gene3D" id="3.40.190.10">
    <property type="entry name" value="Periplasmic binding protein-like II"/>
    <property type="match status" value="2"/>
</dbReference>
<dbReference type="AlphaFoldDB" id="V2V3B1"/>
<keyword evidence="3" id="KW-0732">Signal</keyword>
<dbReference type="PANTHER" id="PTHR30024">
    <property type="entry name" value="ALIPHATIC SULFONATES-BINDING PROTEIN-RELATED"/>
    <property type="match status" value="1"/>
</dbReference>
<protein>
    <recommendedName>
        <fullName evidence="4">SsuA/THI5-like domain-containing protein</fullName>
    </recommendedName>
</protein>
<comment type="subcellular location">
    <subcellularLocation>
        <location evidence="1">Periplasm</location>
    </subcellularLocation>
</comment>
<dbReference type="eggNOG" id="COG0715">
    <property type="taxonomic scope" value="Bacteria"/>
</dbReference>